<dbReference type="GO" id="GO:0090729">
    <property type="term" value="F:toxin activity"/>
    <property type="evidence" value="ECO:0007669"/>
    <property type="project" value="UniProtKB-KW"/>
</dbReference>
<accession>A0A080M0G2</accession>
<sequence length="134" mass="14085">MKAVRYLLDTSICIHAMQGNPALARRLSECYFGDLLLSAISLAELEFGVIAAGGDGAAHRAALDAVLNDLVVLPFDAAAARAHAAVRLADPQRTRNALDKLIGAHALAVQATLVTANPADFSRIPGLQVENWAS</sequence>
<feature type="binding site" evidence="8">
    <location>
        <position position="9"/>
    </location>
    <ligand>
        <name>Mg(2+)</name>
        <dbReference type="ChEBI" id="CHEBI:18420"/>
    </ligand>
</feature>
<comment type="cofactor">
    <cofactor evidence="1 8">
        <name>Mg(2+)</name>
        <dbReference type="ChEBI" id="CHEBI:18420"/>
    </cofactor>
</comment>
<evidence type="ECO:0000256" key="3">
    <source>
        <dbReference type="ARBA" id="ARBA00022722"/>
    </source>
</evidence>
<dbReference type="STRING" id="1453999.AW06_004399"/>
<feature type="domain" description="PIN" evidence="9">
    <location>
        <begin position="6"/>
        <end position="126"/>
    </location>
</feature>
<dbReference type="HAMAP" id="MF_00265">
    <property type="entry name" value="VapC_Nob1"/>
    <property type="match status" value="1"/>
</dbReference>
<keyword evidence="5 8" id="KW-0378">Hydrolase</keyword>
<comment type="similarity">
    <text evidence="7 8">Belongs to the PINc/VapC protein family.</text>
</comment>
<dbReference type="GO" id="GO:0000287">
    <property type="term" value="F:magnesium ion binding"/>
    <property type="evidence" value="ECO:0007669"/>
    <property type="project" value="UniProtKB-UniRule"/>
</dbReference>
<dbReference type="InterPro" id="IPR050556">
    <property type="entry name" value="Type_II_TA_system_RNase"/>
</dbReference>
<feature type="binding site" evidence="8">
    <location>
        <position position="99"/>
    </location>
    <ligand>
        <name>Mg(2+)</name>
        <dbReference type="ChEBI" id="CHEBI:18420"/>
    </ligand>
</feature>
<evidence type="ECO:0000256" key="8">
    <source>
        <dbReference type="HAMAP-Rule" id="MF_00265"/>
    </source>
</evidence>
<dbReference type="CDD" id="cd18736">
    <property type="entry name" value="PIN_CcVapC1-like"/>
    <property type="match status" value="1"/>
</dbReference>
<evidence type="ECO:0000259" key="9">
    <source>
        <dbReference type="Pfam" id="PF01850"/>
    </source>
</evidence>
<dbReference type="InterPro" id="IPR002716">
    <property type="entry name" value="PIN_dom"/>
</dbReference>
<dbReference type="InterPro" id="IPR029060">
    <property type="entry name" value="PIN-like_dom_sf"/>
</dbReference>
<gene>
    <name evidence="10" type="primary">vapC_2</name>
    <name evidence="8" type="synonym">vapC</name>
    <name evidence="10" type="ORF">AW06_004399</name>
    <name evidence="11" type="ORF">HWD57_08185</name>
</gene>
<dbReference type="EMBL" id="JDST02000155">
    <property type="protein sequence ID" value="KFB74673.1"/>
    <property type="molecule type" value="Genomic_DNA"/>
</dbReference>
<dbReference type="PANTHER" id="PTHR33653">
    <property type="entry name" value="RIBONUCLEASE VAPC2"/>
    <property type="match status" value="1"/>
</dbReference>
<evidence type="ECO:0000256" key="7">
    <source>
        <dbReference type="ARBA" id="ARBA00038093"/>
    </source>
</evidence>
<dbReference type="GO" id="GO:0004519">
    <property type="term" value="F:endonuclease activity"/>
    <property type="evidence" value="ECO:0007669"/>
    <property type="project" value="UniProtKB-KW"/>
</dbReference>
<reference evidence="11 13" key="2">
    <citation type="journal article" date="2019" name="Microbiome">
        <title>Annotated bacterial chromosomes from frame-shift-corrected long-read metagenomic data.</title>
        <authorList>
            <person name="Arumugam K."/>
            <person name="Bagci C."/>
            <person name="Bessarab I."/>
            <person name="Beier S."/>
            <person name="Buchfink B."/>
            <person name="Gorska A."/>
            <person name="Qiu G."/>
            <person name="Huson D.H."/>
            <person name="Williams R.B.H."/>
        </authorList>
    </citation>
    <scope>NUCLEOTIDE SEQUENCE [LARGE SCALE GENOMIC DNA]</scope>
    <source>
        <strain evidence="11">SSA1</strain>
    </source>
</reference>
<dbReference type="RefSeq" id="WP_034953888.1">
    <property type="nucleotide sequence ID" value="NZ_JDST02000155.1"/>
</dbReference>
<dbReference type="Proteomes" id="UP000021315">
    <property type="component" value="Unassembled WGS sequence"/>
</dbReference>
<evidence type="ECO:0000256" key="2">
    <source>
        <dbReference type="ARBA" id="ARBA00022649"/>
    </source>
</evidence>
<evidence type="ECO:0000313" key="13">
    <source>
        <dbReference type="Proteomes" id="UP000509684"/>
    </source>
</evidence>
<dbReference type="Gene3D" id="3.40.50.1010">
    <property type="entry name" value="5'-nuclease"/>
    <property type="match status" value="1"/>
</dbReference>
<dbReference type="SUPFAM" id="SSF88723">
    <property type="entry name" value="PIN domain-like"/>
    <property type="match status" value="1"/>
</dbReference>
<dbReference type="PANTHER" id="PTHR33653:SF1">
    <property type="entry name" value="RIBONUCLEASE VAPC2"/>
    <property type="match status" value="1"/>
</dbReference>
<reference evidence="10 12" key="1">
    <citation type="submission" date="2014-02" db="EMBL/GenBank/DDBJ databases">
        <title>Expanding our view of genomic diversity in Candidatus Accumulibacter clades.</title>
        <authorList>
            <person name="Skennerton C.T."/>
            <person name="Barr J.J."/>
            <person name="Slater F.R."/>
            <person name="Bond P.L."/>
            <person name="Tyson G.W."/>
        </authorList>
    </citation>
    <scope>NUCLEOTIDE SEQUENCE [LARGE SCALE GENOMIC DNA]</scope>
    <source>
        <strain evidence="12">SK-02</strain>
    </source>
</reference>
<evidence type="ECO:0000313" key="12">
    <source>
        <dbReference type="Proteomes" id="UP000021315"/>
    </source>
</evidence>
<evidence type="ECO:0000256" key="1">
    <source>
        <dbReference type="ARBA" id="ARBA00001946"/>
    </source>
</evidence>
<comment type="function">
    <text evidence="8">Toxic component of a toxin-antitoxin (TA) system. An RNase.</text>
</comment>
<evidence type="ECO:0000256" key="4">
    <source>
        <dbReference type="ARBA" id="ARBA00022723"/>
    </source>
</evidence>
<evidence type="ECO:0000256" key="5">
    <source>
        <dbReference type="ARBA" id="ARBA00022801"/>
    </source>
</evidence>
<reference evidence="11" key="3">
    <citation type="submission" date="2020-06" db="EMBL/GenBank/DDBJ databases">
        <authorList>
            <person name="Arumugam K."/>
            <person name="Besarab I."/>
            <person name="Haryono M."/>
            <person name="Bagci C."/>
            <person name="Beier S."/>
            <person name="Buchfink B."/>
            <person name="Gorska A."/>
            <person name="Qiu G."/>
            <person name="Huson D.H."/>
            <person name="Williams R.B."/>
        </authorList>
    </citation>
    <scope>NUCLEOTIDE SEQUENCE</scope>
    <source>
        <strain evidence="11">SSA1</strain>
    </source>
</reference>
<dbReference type="GO" id="GO:0004540">
    <property type="term" value="F:RNA nuclease activity"/>
    <property type="evidence" value="ECO:0007669"/>
    <property type="project" value="InterPro"/>
</dbReference>
<dbReference type="InterPro" id="IPR022907">
    <property type="entry name" value="VapC_family"/>
</dbReference>
<dbReference type="GO" id="GO:0016787">
    <property type="term" value="F:hydrolase activity"/>
    <property type="evidence" value="ECO:0007669"/>
    <property type="project" value="UniProtKB-KW"/>
</dbReference>
<keyword evidence="3 8" id="KW-0540">Nuclease</keyword>
<keyword evidence="6 8" id="KW-0460">Magnesium</keyword>
<dbReference type="EC" id="3.1.-.-" evidence="8"/>
<keyword evidence="12" id="KW-1185">Reference proteome</keyword>
<keyword evidence="8" id="KW-0800">Toxin</keyword>
<dbReference type="Pfam" id="PF01850">
    <property type="entry name" value="PIN"/>
    <property type="match status" value="1"/>
</dbReference>
<proteinExistence type="inferred from homology"/>
<keyword evidence="4 8" id="KW-0479">Metal-binding</keyword>
<name>A0A080M0G2_9PROT</name>
<keyword evidence="2 8" id="KW-1277">Toxin-antitoxin system</keyword>
<dbReference type="EMBL" id="CP058708">
    <property type="protein sequence ID" value="QLH49764.1"/>
    <property type="molecule type" value="Genomic_DNA"/>
</dbReference>
<accession>A0A7D5SDX2</accession>
<protein>
    <recommendedName>
        <fullName evidence="8">Ribonuclease VapC</fullName>
        <shortName evidence="8">RNase VapC</shortName>
        <ecNumber evidence="8">3.1.-.-</ecNumber>
    </recommendedName>
    <alternativeName>
        <fullName evidence="8">Toxin VapC</fullName>
    </alternativeName>
</protein>
<evidence type="ECO:0000256" key="6">
    <source>
        <dbReference type="ARBA" id="ARBA00022842"/>
    </source>
</evidence>
<keyword evidence="10" id="KW-0255">Endonuclease</keyword>
<organism evidence="10 12">
    <name type="scientific">Candidatus Accumulibacter cognatus</name>
    <dbReference type="NCBI Taxonomy" id="2954383"/>
    <lineage>
        <taxon>Bacteria</taxon>
        <taxon>Pseudomonadati</taxon>
        <taxon>Pseudomonadota</taxon>
        <taxon>Betaproteobacteria</taxon>
        <taxon>Candidatus Accumulibacter</taxon>
    </lineage>
</organism>
<dbReference type="KEGG" id="acog:HWD57_08185"/>
<dbReference type="Proteomes" id="UP000509684">
    <property type="component" value="Chromosome"/>
</dbReference>
<evidence type="ECO:0000313" key="10">
    <source>
        <dbReference type="EMBL" id="KFB74673.1"/>
    </source>
</evidence>
<dbReference type="AlphaFoldDB" id="A0A080M0G2"/>
<evidence type="ECO:0000313" key="11">
    <source>
        <dbReference type="EMBL" id="QLH49764.1"/>
    </source>
</evidence>